<protein>
    <submittedName>
        <fullName evidence="1">Uncharacterized protein</fullName>
    </submittedName>
</protein>
<proteinExistence type="predicted"/>
<dbReference type="AlphaFoldDB" id="A0A835YQ57"/>
<gene>
    <name evidence="1" type="ORF">JKP88DRAFT_281493</name>
</gene>
<accession>A0A835YQ57</accession>
<sequence>MPSPPATAWEPARAAAAAAMAESPAATTAPARAAAAAAAAPAAAPLRLQQQHQLYWRHGCEREARWRVLPRVPLLSQCPKRDLEDKLDTEGEAARDKQQLQHAAEMSAVLLVHRYERERDARQKQKSAAVKRVRKYSKLYTGAAPAARMHLRELTCIEQTCLQRVRQEAAAQYGKLTEDWQALCARVAPDFVELGQSPHELRGRKMLPVIRDEESQFVQRAVEHRCQREAARKQQRGLQAAAAAAGALSAR</sequence>
<dbReference type="Proteomes" id="UP000664859">
    <property type="component" value="Unassembled WGS sequence"/>
</dbReference>
<keyword evidence="2" id="KW-1185">Reference proteome</keyword>
<reference evidence="1" key="1">
    <citation type="submission" date="2021-02" db="EMBL/GenBank/DDBJ databases">
        <title>First Annotated Genome of the Yellow-green Alga Tribonema minus.</title>
        <authorList>
            <person name="Mahan K.M."/>
        </authorList>
    </citation>
    <scope>NUCLEOTIDE SEQUENCE</scope>
    <source>
        <strain evidence="1">UTEX B ZZ1240</strain>
    </source>
</reference>
<name>A0A835YQ57_9STRA</name>
<dbReference type="EMBL" id="JAFCMP010000519">
    <property type="protein sequence ID" value="KAG5177997.1"/>
    <property type="molecule type" value="Genomic_DNA"/>
</dbReference>
<organism evidence="1 2">
    <name type="scientific">Tribonema minus</name>
    <dbReference type="NCBI Taxonomy" id="303371"/>
    <lineage>
        <taxon>Eukaryota</taxon>
        <taxon>Sar</taxon>
        <taxon>Stramenopiles</taxon>
        <taxon>Ochrophyta</taxon>
        <taxon>PX clade</taxon>
        <taxon>Xanthophyceae</taxon>
        <taxon>Tribonematales</taxon>
        <taxon>Tribonemataceae</taxon>
        <taxon>Tribonema</taxon>
    </lineage>
</organism>
<evidence type="ECO:0000313" key="2">
    <source>
        <dbReference type="Proteomes" id="UP000664859"/>
    </source>
</evidence>
<comment type="caution">
    <text evidence="1">The sequence shown here is derived from an EMBL/GenBank/DDBJ whole genome shotgun (WGS) entry which is preliminary data.</text>
</comment>
<evidence type="ECO:0000313" key="1">
    <source>
        <dbReference type="EMBL" id="KAG5177997.1"/>
    </source>
</evidence>